<dbReference type="InterPro" id="IPR011990">
    <property type="entry name" value="TPR-like_helical_dom_sf"/>
</dbReference>
<keyword evidence="1" id="KW-0802">TPR repeat</keyword>
<dbReference type="Pfam" id="PF12770">
    <property type="entry name" value="CHAT"/>
    <property type="match status" value="1"/>
</dbReference>
<dbReference type="InterPro" id="IPR019734">
    <property type="entry name" value="TPR_rpt"/>
</dbReference>
<sequence>MKIFRFCLVFIFFPLFLMAQSQDQISRSIDSLIFQANDFDKAINTIKINKNLHRQRFWAAKGMKAVQNNEIEKGVEFLDSVWNDRHLLQSNTTDLEFLTYATGNYYVAGSEIKGLDFSVTVAQELLQILESQNAKGTNIVSVLTDLTYLKNHFREYYKSAFYASRGIETAFKNKPIDSTTVSDLYNFLGSSYGDLGITDKALDYYKQGVSFGLNNANSDPGAMIHKLGNLVNEYIQYGDFISAKETLDILNDNKSQWLTSDNLVAGHLPDDKINARLQAVLYTLLPQLRYYAHKGDVAASKELFEEMKEIRYQMKTSDCYFLEPFYLAVLKMEMVWELEENLKHLPIYASEMNGNDCIHNYSVTKFMMGRNHFENQDYKNMALDFEDIQILGANYFQPFQARVENLKAESALITGDNKSYEEHLSKALNKLIKSEEVGKDRLTIADFNPENSVETLSVLIDLVASYKRLFEASGKDFHLNRKTDLAIITAQKFNAFYNQEIYNPKLEEISTQINQYLLEDIDNIKPKENIFSLIENNLSQHLLKTFNAKRKKNEQIGGDFAVLLDIINIKNDVLASQVKISGYATSSIRSSVDSISNIIQRETITKNPMHLDKWDISKFQEKINESEVYIRFVLGTDDAFAVAITNNQIVFKSIGSRKQLSDKISEHRNAILSRNVNADSAAKDLYHLLIEPFSNILNDKNKSRLIFITKNELTFVPFDALIDKTGAFLLEKYNTSVAFSLPLLQSQLEGNSSLERGTAIFSPEYQESFKDDQDILELKRNGLFELPFAREESLQIAEITKGDLYLADKASKQKFIENSSNYDIIHMAAHAIASDKEDNNSSILFTHDKRLNFNEIYALSIPANLVVLSACNTGIGVKKEGEDLQSLSRAFTYAGTQSTITTLWQVSDKTTKTIMSAFYKHLINGMPKAKALQQAKLDYLSSTKDSALRHPYYWAGFTLSGDARPLEVPVAWGWYLLAGVAMAILIFIIMLSQKRKKLTLTHQL</sequence>
<keyword evidence="2" id="KW-0472">Membrane</keyword>
<dbReference type="OrthoDB" id="9771112at2"/>
<feature type="domain" description="CHAT" evidence="4">
    <location>
        <begin position="681"/>
        <end position="962"/>
    </location>
</feature>
<dbReference type="PANTHER" id="PTHR10098">
    <property type="entry name" value="RAPSYN-RELATED"/>
    <property type="match status" value="1"/>
</dbReference>
<dbReference type="Gene3D" id="1.25.40.10">
    <property type="entry name" value="Tetratricopeptide repeat domain"/>
    <property type="match status" value="1"/>
</dbReference>
<evidence type="ECO:0000256" key="2">
    <source>
        <dbReference type="SAM" id="Phobius"/>
    </source>
</evidence>
<dbReference type="Proteomes" id="UP000281985">
    <property type="component" value="Unassembled WGS sequence"/>
</dbReference>
<accession>A0A3M0G6S0</accession>
<protein>
    <submittedName>
        <fullName evidence="5">CHAT domain-containing protein</fullName>
    </submittedName>
</protein>
<dbReference type="PROSITE" id="PS50005">
    <property type="entry name" value="TPR"/>
    <property type="match status" value="1"/>
</dbReference>
<evidence type="ECO:0000313" key="5">
    <source>
        <dbReference type="EMBL" id="RMB58022.1"/>
    </source>
</evidence>
<keyword evidence="6" id="KW-1185">Reference proteome</keyword>
<evidence type="ECO:0000256" key="3">
    <source>
        <dbReference type="SAM" id="SignalP"/>
    </source>
</evidence>
<reference evidence="5 6" key="1">
    <citation type="submission" date="2018-10" db="EMBL/GenBank/DDBJ databases">
        <title>Dokdonia luteus sp. nov., isolated from sea water.</title>
        <authorList>
            <person name="Zhou L.Y."/>
            <person name="Du Z.J."/>
        </authorList>
    </citation>
    <scope>NUCLEOTIDE SEQUENCE [LARGE SCALE GENOMIC DNA]</scope>
    <source>
        <strain evidence="5 6">SH27</strain>
    </source>
</reference>
<feature type="signal peptide" evidence="3">
    <location>
        <begin position="1"/>
        <end position="19"/>
    </location>
</feature>
<comment type="caution">
    <text evidence="5">The sequence shown here is derived from an EMBL/GenBank/DDBJ whole genome shotgun (WGS) entry which is preliminary data.</text>
</comment>
<keyword evidence="2" id="KW-1133">Transmembrane helix</keyword>
<evidence type="ECO:0000259" key="4">
    <source>
        <dbReference type="Pfam" id="PF12770"/>
    </source>
</evidence>
<gene>
    <name evidence="5" type="ORF">EAX61_10410</name>
</gene>
<evidence type="ECO:0000256" key="1">
    <source>
        <dbReference type="PROSITE-ProRule" id="PRU00339"/>
    </source>
</evidence>
<dbReference type="AlphaFoldDB" id="A0A3M0G6S0"/>
<keyword evidence="2" id="KW-0812">Transmembrane</keyword>
<feature type="transmembrane region" description="Helical" evidence="2">
    <location>
        <begin position="972"/>
        <end position="991"/>
    </location>
</feature>
<proteinExistence type="predicted"/>
<dbReference type="EMBL" id="REFV01000009">
    <property type="protein sequence ID" value="RMB58022.1"/>
    <property type="molecule type" value="Genomic_DNA"/>
</dbReference>
<organism evidence="5 6">
    <name type="scientific">Dokdonia sinensis</name>
    <dbReference type="NCBI Taxonomy" id="2479847"/>
    <lineage>
        <taxon>Bacteria</taxon>
        <taxon>Pseudomonadati</taxon>
        <taxon>Bacteroidota</taxon>
        <taxon>Flavobacteriia</taxon>
        <taxon>Flavobacteriales</taxon>
        <taxon>Flavobacteriaceae</taxon>
        <taxon>Dokdonia</taxon>
    </lineage>
</organism>
<feature type="repeat" description="TPR" evidence="1">
    <location>
        <begin position="182"/>
        <end position="215"/>
    </location>
</feature>
<dbReference type="RefSeq" id="WP_121917625.1">
    <property type="nucleotide sequence ID" value="NZ_REFV01000009.1"/>
</dbReference>
<evidence type="ECO:0000313" key="6">
    <source>
        <dbReference type="Proteomes" id="UP000281985"/>
    </source>
</evidence>
<dbReference type="InterPro" id="IPR024983">
    <property type="entry name" value="CHAT_dom"/>
</dbReference>
<feature type="chain" id="PRO_5018116937" evidence="3">
    <location>
        <begin position="20"/>
        <end position="1004"/>
    </location>
</feature>
<name>A0A3M0G6S0_9FLAO</name>
<keyword evidence="3" id="KW-0732">Signal</keyword>